<name>A0A414R906_9BACT</name>
<comment type="caution">
    <text evidence="2">The sequence shown here is derived from an EMBL/GenBank/DDBJ whole genome shotgun (WGS) entry which is preliminary data.</text>
</comment>
<dbReference type="Pfam" id="PF12728">
    <property type="entry name" value="HTH_17"/>
    <property type="match status" value="1"/>
</dbReference>
<evidence type="ECO:0000313" key="2">
    <source>
        <dbReference type="EMBL" id="RHF89519.1"/>
    </source>
</evidence>
<sequence>MEKQILQIESIQASEVLGRLDKLENAILALCENKKSETDKNTSELITRNEVSEILRVSLVTLNDWTKKGLLPAYKCGNRVYYKRSEVTEALKKKGAVYGNQ</sequence>
<dbReference type="NCBIfam" id="TIGR01764">
    <property type="entry name" value="excise"/>
    <property type="match status" value="1"/>
</dbReference>
<dbReference type="InterPro" id="IPR010093">
    <property type="entry name" value="SinI_DNA-bd"/>
</dbReference>
<accession>A0A414R906</accession>
<dbReference type="RefSeq" id="WP_118211773.1">
    <property type="nucleotide sequence ID" value="NZ_JAQDLO010000032.1"/>
</dbReference>
<dbReference type="PANTHER" id="PTHR34585:SF22">
    <property type="entry name" value="HELIX-TURN-HELIX DOMAIN-CONTAINING PROTEIN"/>
    <property type="match status" value="1"/>
</dbReference>
<dbReference type="AlphaFoldDB" id="A0A414R906"/>
<organism evidence="2 3">
    <name type="scientific">Phocaeicola plebeius</name>
    <dbReference type="NCBI Taxonomy" id="310297"/>
    <lineage>
        <taxon>Bacteria</taxon>
        <taxon>Pseudomonadati</taxon>
        <taxon>Bacteroidota</taxon>
        <taxon>Bacteroidia</taxon>
        <taxon>Bacteroidales</taxon>
        <taxon>Bacteroidaceae</taxon>
        <taxon>Phocaeicola</taxon>
    </lineage>
</organism>
<feature type="domain" description="Helix-turn-helix" evidence="1">
    <location>
        <begin position="47"/>
        <end position="93"/>
    </location>
</feature>
<dbReference type="InterPro" id="IPR041657">
    <property type="entry name" value="HTH_17"/>
</dbReference>
<evidence type="ECO:0000313" key="3">
    <source>
        <dbReference type="Proteomes" id="UP000283485"/>
    </source>
</evidence>
<proteinExistence type="predicted"/>
<dbReference type="GO" id="GO:0003677">
    <property type="term" value="F:DNA binding"/>
    <property type="evidence" value="ECO:0007669"/>
    <property type="project" value="InterPro"/>
</dbReference>
<dbReference type="SUPFAM" id="SSF46955">
    <property type="entry name" value="Putative DNA-binding domain"/>
    <property type="match status" value="1"/>
</dbReference>
<gene>
    <name evidence="2" type="ORF">DW653_10505</name>
</gene>
<reference evidence="2 3" key="1">
    <citation type="submission" date="2018-08" db="EMBL/GenBank/DDBJ databases">
        <title>A genome reference for cultivated species of the human gut microbiota.</title>
        <authorList>
            <person name="Zou Y."/>
            <person name="Xue W."/>
            <person name="Luo G."/>
        </authorList>
    </citation>
    <scope>NUCLEOTIDE SEQUENCE [LARGE SCALE GENOMIC DNA]</scope>
    <source>
        <strain evidence="2 3">AM23-23</strain>
    </source>
</reference>
<dbReference type="PANTHER" id="PTHR34585">
    <property type="match status" value="1"/>
</dbReference>
<protein>
    <submittedName>
        <fullName evidence="2">Helix-turn-helix domain-containing protein</fullName>
    </submittedName>
</protein>
<evidence type="ECO:0000259" key="1">
    <source>
        <dbReference type="Pfam" id="PF12728"/>
    </source>
</evidence>
<dbReference type="EMBL" id="QRHQ01000019">
    <property type="protein sequence ID" value="RHF89519.1"/>
    <property type="molecule type" value="Genomic_DNA"/>
</dbReference>
<dbReference type="InterPro" id="IPR009061">
    <property type="entry name" value="DNA-bd_dom_put_sf"/>
</dbReference>
<dbReference type="Proteomes" id="UP000283485">
    <property type="component" value="Unassembled WGS sequence"/>
</dbReference>